<proteinExistence type="inferred from homology"/>
<protein>
    <recommendedName>
        <fullName evidence="14">Peroxisomal membrane protein PMP34</fullName>
    </recommendedName>
</protein>
<dbReference type="AlphaFoldDB" id="A0A8C5Q1R6"/>
<keyword evidence="13" id="KW-1185">Reference proteome</keyword>
<feature type="transmembrane region" description="Helical" evidence="11">
    <location>
        <begin position="225"/>
        <end position="247"/>
    </location>
</feature>
<dbReference type="GO" id="GO:0051724">
    <property type="term" value="F:NAD transmembrane transporter activity"/>
    <property type="evidence" value="ECO:0007669"/>
    <property type="project" value="TreeGrafter"/>
</dbReference>
<dbReference type="GeneTree" id="ENSGT00920000149129"/>
<dbReference type="Ensembl" id="ENSLLET00000032531.1">
    <property type="protein sequence ID" value="ENSLLEP00000031322.1"/>
    <property type="gene ID" value="ENSLLEG00000019848.1"/>
</dbReference>
<dbReference type="PROSITE" id="PS50920">
    <property type="entry name" value="SOLCAR"/>
    <property type="match status" value="3"/>
</dbReference>
<dbReference type="PANTHER" id="PTHR45939">
    <property type="entry name" value="PEROXISOMAL MEMBRANE PROTEIN PMP34-RELATED"/>
    <property type="match status" value="1"/>
</dbReference>
<evidence type="ECO:0000256" key="3">
    <source>
        <dbReference type="ARBA" id="ARBA00022448"/>
    </source>
</evidence>
<dbReference type="Pfam" id="PF00153">
    <property type="entry name" value="Mito_carr"/>
    <property type="match status" value="3"/>
</dbReference>
<reference evidence="12" key="2">
    <citation type="submission" date="2025-09" db="UniProtKB">
        <authorList>
            <consortium name="Ensembl"/>
        </authorList>
    </citation>
    <scope>IDENTIFICATION</scope>
</reference>
<evidence type="ECO:0000256" key="1">
    <source>
        <dbReference type="ARBA" id="ARBA00004585"/>
    </source>
</evidence>
<name>A0A8C5Q1R6_9ANUR</name>
<keyword evidence="4 9" id="KW-0812">Transmembrane</keyword>
<dbReference type="GO" id="GO:0005347">
    <property type="term" value="F:ATP transmembrane transporter activity"/>
    <property type="evidence" value="ECO:0007669"/>
    <property type="project" value="TreeGrafter"/>
</dbReference>
<evidence type="ECO:0000256" key="7">
    <source>
        <dbReference type="ARBA" id="ARBA00023136"/>
    </source>
</evidence>
<evidence type="ECO:0000313" key="12">
    <source>
        <dbReference type="Ensembl" id="ENSLLEP00000031322.1"/>
    </source>
</evidence>
<evidence type="ECO:0000256" key="11">
    <source>
        <dbReference type="SAM" id="Phobius"/>
    </source>
</evidence>
<dbReference type="Gene3D" id="1.50.40.10">
    <property type="entry name" value="Mitochondrial carrier domain"/>
    <property type="match status" value="2"/>
</dbReference>
<evidence type="ECO:0000256" key="10">
    <source>
        <dbReference type="RuleBase" id="RU000488"/>
    </source>
</evidence>
<comment type="subcellular location">
    <subcellularLocation>
        <location evidence="1">Peroxisome membrane</location>
        <topology evidence="1">Multi-pass membrane protein</topology>
    </subcellularLocation>
</comment>
<dbReference type="InterPro" id="IPR018108">
    <property type="entry name" value="MCP_transmembrane"/>
</dbReference>
<keyword evidence="3 10" id="KW-0813">Transport</keyword>
<evidence type="ECO:0000256" key="4">
    <source>
        <dbReference type="ARBA" id="ARBA00022692"/>
    </source>
</evidence>
<dbReference type="InterPro" id="IPR002067">
    <property type="entry name" value="MCP"/>
</dbReference>
<dbReference type="GO" id="GO:0080122">
    <property type="term" value="F:AMP transmembrane transporter activity"/>
    <property type="evidence" value="ECO:0007669"/>
    <property type="project" value="TreeGrafter"/>
</dbReference>
<evidence type="ECO:0000256" key="2">
    <source>
        <dbReference type="ARBA" id="ARBA00006375"/>
    </source>
</evidence>
<evidence type="ECO:0000256" key="8">
    <source>
        <dbReference type="ARBA" id="ARBA00023140"/>
    </source>
</evidence>
<dbReference type="GO" id="GO:0015228">
    <property type="term" value="F:coenzyme A transmembrane transporter activity"/>
    <property type="evidence" value="ECO:0007669"/>
    <property type="project" value="TreeGrafter"/>
</dbReference>
<keyword evidence="8" id="KW-0576">Peroxisome</keyword>
<keyword evidence="5" id="KW-0677">Repeat</keyword>
<accession>A0A8C5Q1R6</accession>
<feature type="transmembrane region" description="Helical" evidence="11">
    <location>
        <begin position="340"/>
        <end position="361"/>
    </location>
</feature>
<dbReference type="InterPro" id="IPR052217">
    <property type="entry name" value="Mito/Peroxisomal_Carrier"/>
</dbReference>
<keyword evidence="7 9" id="KW-0472">Membrane</keyword>
<feature type="repeat" description="Solcar" evidence="9">
    <location>
        <begin position="161"/>
        <end position="254"/>
    </location>
</feature>
<comment type="similarity">
    <text evidence="2 10">Belongs to the mitochondrial carrier (TC 2.A.29) family.</text>
</comment>
<evidence type="ECO:0000256" key="9">
    <source>
        <dbReference type="PROSITE-ProRule" id="PRU00282"/>
    </source>
</evidence>
<dbReference type="GO" id="GO:0005778">
    <property type="term" value="C:peroxisomal membrane"/>
    <property type="evidence" value="ECO:0007669"/>
    <property type="project" value="UniProtKB-SubCell"/>
</dbReference>
<feature type="transmembrane region" description="Helical" evidence="11">
    <location>
        <begin position="267"/>
        <end position="288"/>
    </location>
</feature>
<evidence type="ECO:0000256" key="5">
    <source>
        <dbReference type="ARBA" id="ARBA00022737"/>
    </source>
</evidence>
<organism evidence="12 13">
    <name type="scientific">Leptobrachium leishanense</name>
    <name type="common">Leishan spiny toad</name>
    <dbReference type="NCBI Taxonomy" id="445787"/>
    <lineage>
        <taxon>Eukaryota</taxon>
        <taxon>Metazoa</taxon>
        <taxon>Chordata</taxon>
        <taxon>Craniata</taxon>
        <taxon>Vertebrata</taxon>
        <taxon>Euteleostomi</taxon>
        <taxon>Amphibia</taxon>
        <taxon>Batrachia</taxon>
        <taxon>Anura</taxon>
        <taxon>Pelobatoidea</taxon>
        <taxon>Megophryidae</taxon>
        <taxon>Leptobrachium</taxon>
    </lineage>
</organism>
<sequence length="365" mass="40658">MAGKEVGVRLILSYESLVHAVAGAAIISINVREQRTAAASHSSLKAGLSICAAGGGSVTAMTFFYPLDTARLRLQVDERRNSRSTLTVLLEIIKEEGILALYRGWFPMISSLCCSNFVYFYTFNCLKALWHTDNVSKNGKDLIIGFIAGQAIPYGCTARKKIGTVSFTGSYKGGVINVLLTNPLWVVNTRLKLQGAKFKNSDIIPTTYMGIKDTFIKILQKEGLLALWSGTLASLLLVFNPAIQFMIYEGLKRQLLKKRKELSSMEVFTIGAIAKTFATMLTYPLQIVQSVMRLGHKKVKQENINPGSFQHLIHLLRKRIRLWGFLGLFKGLEAKLLQTVLTAALMFMVYEKLSAIIFRIMSFEP</sequence>
<reference evidence="12" key="1">
    <citation type="submission" date="2025-08" db="UniProtKB">
        <authorList>
            <consortium name="Ensembl"/>
        </authorList>
    </citation>
    <scope>IDENTIFICATION</scope>
</reference>
<dbReference type="GO" id="GO:0044610">
    <property type="term" value="F:FMN transmembrane transporter activity"/>
    <property type="evidence" value="ECO:0007669"/>
    <property type="project" value="TreeGrafter"/>
</dbReference>
<evidence type="ECO:0000313" key="13">
    <source>
        <dbReference type="Proteomes" id="UP000694569"/>
    </source>
</evidence>
<dbReference type="SUPFAM" id="SSF103506">
    <property type="entry name" value="Mitochondrial carrier"/>
    <property type="match status" value="1"/>
</dbReference>
<dbReference type="PANTHER" id="PTHR45939:SF5">
    <property type="entry name" value="PEROXISOMAL MEMBRANE PROTEIN PMP34"/>
    <property type="match status" value="1"/>
</dbReference>
<dbReference type="PRINTS" id="PR00926">
    <property type="entry name" value="MITOCARRIER"/>
</dbReference>
<keyword evidence="6 11" id="KW-1133">Transmembrane helix</keyword>
<dbReference type="InterPro" id="IPR023395">
    <property type="entry name" value="MCP_dom_sf"/>
</dbReference>
<dbReference type="GO" id="GO:0015230">
    <property type="term" value="F:FAD transmembrane transporter activity"/>
    <property type="evidence" value="ECO:0007669"/>
    <property type="project" value="TreeGrafter"/>
</dbReference>
<dbReference type="OrthoDB" id="10266426at2759"/>
<dbReference type="GO" id="GO:0015217">
    <property type="term" value="F:ADP transmembrane transporter activity"/>
    <property type="evidence" value="ECO:0007669"/>
    <property type="project" value="TreeGrafter"/>
</dbReference>
<feature type="repeat" description="Solcar" evidence="9">
    <location>
        <begin position="44"/>
        <end position="129"/>
    </location>
</feature>
<feature type="repeat" description="Solcar" evidence="9">
    <location>
        <begin position="262"/>
        <end position="356"/>
    </location>
</feature>
<dbReference type="Proteomes" id="UP000694569">
    <property type="component" value="Unplaced"/>
</dbReference>
<evidence type="ECO:0000256" key="6">
    <source>
        <dbReference type="ARBA" id="ARBA00022989"/>
    </source>
</evidence>
<evidence type="ECO:0008006" key="14">
    <source>
        <dbReference type="Google" id="ProtNLM"/>
    </source>
</evidence>